<dbReference type="VEuPathDB" id="FungiDB:H257_13875"/>
<name>A0A418DUR1_APHAT</name>
<evidence type="ECO:0000313" key="4">
    <source>
        <dbReference type="Proteomes" id="UP000285712"/>
    </source>
</evidence>
<dbReference type="EMBL" id="QUTG01001164">
    <property type="protein sequence ID" value="RHZ00208.1"/>
    <property type="molecule type" value="Genomic_DNA"/>
</dbReference>
<dbReference type="InterPro" id="IPR051681">
    <property type="entry name" value="Ser/Thr_Kinases-Pseudokinases"/>
</dbReference>
<dbReference type="PANTHER" id="PTHR44329">
    <property type="entry name" value="SERINE/THREONINE-PROTEIN KINASE TNNI3K-RELATED"/>
    <property type="match status" value="1"/>
</dbReference>
<feature type="transmembrane region" description="Helical" evidence="1">
    <location>
        <begin position="581"/>
        <end position="603"/>
    </location>
</feature>
<reference evidence="3 4" key="1">
    <citation type="submission" date="2018-08" db="EMBL/GenBank/DDBJ databases">
        <title>Aphanomyces genome sequencing and annotation.</title>
        <authorList>
            <person name="Minardi D."/>
            <person name="Oidtmann B."/>
            <person name="Van Der Giezen M."/>
            <person name="Studholme D.J."/>
        </authorList>
    </citation>
    <scope>NUCLEOTIDE SEQUENCE [LARGE SCALE GENOMIC DNA]</scope>
    <source>
        <strain evidence="3 4">Sv</strain>
    </source>
</reference>
<sequence length="975" mass="105733">MLRTRIVRLHLMASSSQSHLHVVATITSPRIADSQRPLCAVLCSTSIDSDDPNLCTSINVTWGGGSQCSSFYAICPANATSCILHTTGPQPSTLSGHINTTTFASCGLPRNSSKLSQTLHCSNSSFIVAPPLPVSTAQQLPSTTETISYTSRAATTTPPPPSHSDSSLASSTISLLSLLGGFLVVACVSFVIVRHRHRRRRRDPSTKGPAAHDDILDDDNAYMAMSPKPLLPPRAIPSDEQVLSPTSPTFLEYLDSVDAFRSLWLSMNAVRLVPVKGTSRGLVAATVQGNKHVLKGIDYTTVEPSNLFRFGRAVQLVLALPVHPNLTRITGVARINWTHQFAVASEFMNKGSLTHHHVLAFRSTADAPFPRRQRLRLCADIAAALVHLHALGCVYGILHPEKVLLHEDVNQGTLIAKLNVLAMMDQAFVEVPQCAHRLGSMLVPYIAPESRHESKTYTAAGDVYALGVIIAQLLTGRVPFEATYHDLGLVRGDVHLVTHPRAVPYDIDVNEGLREVLHASTLSSSINEFPCGVPRFTNAPVENLVLSSPRPFSTIASALGPEAAVLGPSSQPPPTDASSPAAPLVGGIVGGLIVVALLAFLLIQRSRRRPPPPSPDLEGVPYTAASIIFTPNPPAPVVASAADSSTPSFVRSDIDDDIILDANHSSSAASRLVASRPDLIELWMPSLDQVKPNPLKGGDKDLKVVTVHGHKLVVRTSSASGFLDAVQFIRRFRHPHITSVVGVGCLQTSQSEVAVVTEFLDQGSLGAYLSRTVELVPLTRLRLALDVGRALQYLHATHNLAYGGVHPDKILVYRDHAASFDENTIVVRAKLNVFHLMTHEQRHQQRHQQRHLYQPKRTCRIPSSGVPNFVPFLAPERRQRVDPPTKPSDVFALAVVVGMIWTNERPHAALYDQQGLVRGDVYLATHPEETFPYLEGKLTGMAPSLSRVLWQCWHVDPAARPTIDAVVATLEQLLS</sequence>
<evidence type="ECO:0000259" key="2">
    <source>
        <dbReference type="PROSITE" id="PS50011"/>
    </source>
</evidence>
<keyword evidence="1" id="KW-0812">Transmembrane</keyword>
<dbReference type="SUPFAM" id="SSF56112">
    <property type="entry name" value="Protein kinase-like (PK-like)"/>
    <property type="match status" value="2"/>
</dbReference>
<dbReference type="Proteomes" id="UP000285712">
    <property type="component" value="Unassembled WGS sequence"/>
</dbReference>
<dbReference type="InterPro" id="IPR011009">
    <property type="entry name" value="Kinase-like_dom_sf"/>
</dbReference>
<dbReference type="Gene3D" id="1.10.510.10">
    <property type="entry name" value="Transferase(Phosphotransferase) domain 1"/>
    <property type="match status" value="2"/>
</dbReference>
<feature type="domain" description="Protein kinase" evidence="2">
    <location>
        <begin position="269"/>
        <end position="585"/>
    </location>
</feature>
<gene>
    <name evidence="3" type="ORF">DYB35_000624</name>
</gene>
<accession>A0A418DUR1</accession>
<feature type="domain" description="Protein kinase" evidence="2">
    <location>
        <begin position="658"/>
        <end position="974"/>
    </location>
</feature>
<dbReference type="AlphaFoldDB" id="A0A418DUR1"/>
<organism evidence="3 4">
    <name type="scientific">Aphanomyces astaci</name>
    <name type="common">Crayfish plague agent</name>
    <dbReference type="NCBI Taxonomy" id="112090"/>
    <lineage>
        <taxon>Eukaryota</taxon>
        <taxon>Sar</taxon>
        <taxon>Stramenopiles</taxon>
        <taxon>Oomycota</taxon>
        <taxon>Saprolegniomycetes</taxon>
        <taxon>Saprolegniales</taxon>
        <taxon>Verrucalvaceae</taxon>
        <taxon>Aphanomyces</taxon>
    </lineage>
</organism>
<protein>
    <recommendedName>
        <fullName evidence="2">Protein kinase domain-containing protein</fullName>
    </recommendedName>
</protein>
<keyword evidence="1" id="KW-1133">Transmembrane helix</keyword>
<dbReference type="GO" id="GO:0005524">
    <property type="term" value="F:ATP binding"/>
    <property type="evidence" value="ECO:0007669"/>
    <property type="project" value="InterPro"/>
</dbReference>
<evidence type="ECO:0000256" key="1">
    <source>
        <dbReference type="SAM" id="Phobius"/>
    </source>
</evidence>
<dbReference type="InterPro" id="IPR000719">
    <property type="entry name" value="Prot_kinase_dom"/>
</dbReference>
<evidence type="ECO:0000313" key="3">
    <source>
        <dbReference type="EMBL" id="RHZ00208.1"/>
    </source>
</evidence>
<dbReference type="InterPro" id="IPR001245">
    <property type="entry name" value="Ser-Thr/Tyr_kinase_cat_dom"/>
</dbReference>
<comment type="caution">
    <text evidence="3">The sequence shown here is derived from an EMBL/GenBank/DDBJ whole genome shotgun (WGS) entry which is preliminary data.</text>
</comment>
<feature type="transmembrane region" description="Helical" evidence="1">
    <location>
        <begin position="173"/>
        <end position="193"/>
    </location>
</feature>
<keyword evidence="1" id="KW-0472">Membrane</keyword>
<dbReference type="PROSITE" id="PS50011">
    <property type="entry name" value="PROTEIN_KINASE_DOM"/>
    <property type="match status" value="2"/>
</dbReference>
<proteinExistence type="predicted"/>
<dbReference type="GO" id="GO:0004674">
    <property type="term" value="F:protein serine/threonine kinase activity"/>
    <property type="evidence" value="ECO:0007669"/>
    <property type="project" value="TreeGrafter"/>
</dbReference>
<dbReference type="Pfam" id="PF07714">
    <property type="entry name" value="PK_Tyr_Ser-Thr"/>
    <property type="match status" value="1"/>
</dbReference>
<dbReference type="Pfam" id="PF00069">
    <property type="entry name" value="Pkinase"/>
    <property type="match status" value="1"/>
</dbReference>